<dbReference type="AlphaFoldDB" id="A0A9P4UVC1"/>
<evidence type="ECO:0000313" key="2">
    <source>
        <dbReference type="EMBL" id="KAF2726613.1"/>
    </source>
</evidence>
<evidence type="ECO:0000313" key="3">
    <source>
        <dbReference type="Proteomes" id="UP000799444"/>
    </source>
</evidence>
<keyword evidence="3" id="KW-1185">Reference proteome</keyword>
<organism evidence="2 3">
    <name type="scientific">Polyplosphaeria fusca</name>
    <dbReference type="NCBI Taxonomy" id="682080"/>
    <lineage>
        <taxon>Eukaryota</taxon>
        <taxon>Fungi</taxon>
        <taxon>Dikarya</taxon>
        <taxon>Ascomycota</taxon>
        <taxon>Pezizomycotina</taxon>
        <taxon>Dothideomycetes</taxon>
        <taxon>Pleosporomycetidae</taxon>
        <taxon>Pleosporales</taxon>
        <taxon>Tetraplosphaeriaceae</taxon>
        <taxon>Polyplosphaeria</taxon>
    </lineage>
</organism>
<feature type="region of interest" description="Disordered" evidence="1">
    <location>
        <begin position="1"/>
        <end position="62"/>
    </location>
</feature>
<accession>A0A9P4UVC1</accession>
<protein>
    <submittedName>
        <fullName evidence="2">Uncharacterized protein</fullName>
    </submittedName>
</protein>
<proteinExistence type="predicted"/>
<dbReference type="Proteomes" id="UP000799444">
    <property type="component" value="Unassembled WGS sequence"/>
</dbReference>
<feature type="region of interest" description="Disordered" evidence="1">
    <location>
        <begin position="76"/>
        <end position="134"/>
    </location>
</feature>
<gene>
    <name evidence="2" type="ORF">EJ04DRAFT_571112</name>
</gene>
<name>A0A9P4UVC1_9PLEO</name>
<comment type="caution">
    <text evidence="2">The sequence shown here is derived from an EMBL/GenBank/DDBJ whole genome shotgun (WGS) entry which is preliminary data.</text>
</comment>
<dbReference type="EMBL" id="ML996424">
    <property type="protein sequence ID" value="KAF2726613.1"/>
    <property type="molecule type" value="Genomic_DNA"/>
</dbReference>
<sequence length="165" mass="18470">MPPKHTTGTGPGPIRQSARVQEKQPQPNSQDEFQPELNPPLHTEPGSAPEDSLSDSDTENAALRVQLQQMQEQINTLLRQSTDRAVPSIEPLPMTRNPVAREATRARSGTPAEWMPVKLSEKTPKIESLSDGKDPTYRQWRASIQDQLDINSDHYPSERARMALI</sequence>
<feature type="compositionally biased region" description="Basic and acidic residues" evidence="1">
    <location>
        <begin position="119"/>
        <end position="134"/>
    </location>
</feature>
<dbReference type="OrthoDB" id="3800383at2759"/>
<reference evidence="2" key="1">
    <citation type="journal article" date="2020" name="Stud. Mycol.">
        <title>101 Dothideomycetes genomes: a test case for predicting lifestyles and emergence of pathogens.</title>
        <authorList>
            <person name="Haridas S."/>
            <person name="Albert R."/>
            <person name="Binder M."/>
            <person name="Bloem J."/>
            <person name="Labutti K."/>
            <person name="Salamov A."/>
            <person name="Andreopoulos B."/>
            <person name="Baker S."/>
            <person name="Barry K."/>
            <person name="Bills G."/>
            <person name="Bluhm B."/>
            <person name="Cannon C."/>
            <person name="Castanera R."/>
            <person name="Culley D."/>
            <person name="Daum C."/>
            <person name="Ezra D."/>
            <person name="Gonzalez J."/>
            <person name="Henrissat B."/>
            <person name="Kuo A."/>
            <person name="Liang C."/>
            <person name="Lipzen A."/>
            <person name="Lutzoni F."/>
            <person name="Magnuson J."/>
            <person name="Mondo S."/>
            <person name="Nolan M."/>
            <person name="Ohm R."/>
            <person name="Pangilinan J."/>
            <person name="Park H.-J."/>
            <person name="Ramirez L."/>
            <person name="Alfaro M."/>
            <person name="Sun H."/>
            <person name="Tritt A."/>
            <person name="Yoshinaga Y."/>
            <person name="Zwiers L.-H."/>
            <person name="Turgeon B."/>
            <person name="Goodwin S."/>
            <person name="Spatafora J."/>
            <person name="Crous P."/>
            <person name="Grigoriev I."/>
        </authorList>
    </citation>
    <scope>NUCLEOTIDE SEQUENCE</scope>
    <source>
        <strain evidence="2">CBS 125425</strain>
    </source>
</reference>
<evidence type="ECO:0000256" key="1">
    <source>
        <dbReference type="SAM" id="MobiDB-lite"/>
    </source>
</evidence>
<feature type="compositionally biased region" description="Polar residues" evidence="1">
    <location>
        <begin position="23"/>
        <end position="32"/>
    </location>
</feature>